<dbReference type="GO" id="GO:0050135">
    <property type="term" value="F:NADP+ nucleosidase activity"/>
    <property type="evidence" value="ECO:0007669"/>
    <property type="project" value="InterPro"/>
</dbReference>
<sequence length="185" mass="21226">MPKTEKAIKMANILDDVWRDLEMILDRKDIKESVMLNPQKVFVVHGHDEAILYSVSSFLQKIDMEPIILKDQPNKGLSVIEKFENEAKNAGFCISIFSPDDVGRVDNKEDKLQKRARQNVIFELGYFTGLLGRDRTCVLYKDGVEIPSDYNGVIYIKFDSEGAWKTTLAREMRVAGMNMNIDKLF</sequence>
<dbReference type="Pfam" id="PF10137">
    <property type="entry name" value="CAP12-PCTIR_TIR"/>
    <property type="match status" value="1"/>
</dbReference>
<dbReference type="AlphaFoldDB" id="A0A645GCV2"/>
<protein>
    <recommendedName>
        <fullName evidence="1">CD-NTase-associated protein 12/Pycsar effector protein TIR domain-containing protein</fullName>
    </recommendedName>
</protein>
<dbReference type="PIRSF" id="PIRSF032620">
    <property type="entry name" value="UCP032620"/>
    <property type="match status" value="1"/>
</dbReference>
<gene>
    <name evidence="2" type="ORF">SDC9_172130</name>
</gene>
<organism evidence="2">
    <name type="scientific">bioreactor metagenome</name>
    <dbReference type="NCBI Taxonomy" id="1076179"/>
    <lineage>
        <taxon>unclassified sequences</taxon>
        <taxon>metagenomes</taxon>
        <taxon>ecological metagenomes</taxon>
    </lineage>
</organism>
<name>A0A645GCV2_9ZZZZ</name>
<accession>A0A645GCV2</accession>
<comment type="caution">
    <text evidence="2">The sequence shown here is derived from an EMBL/GenBank/DDBJ whole genome shotgun (WGS) entry which is preliminary data.</text>
</comment>
<dbReference type="EMBL" id="VSSQ01073669">
    <property type="protein sequence ID" value="MPN24728.1"/>
    <property type="molecule type" value="Genomic_DNA"/>
</dbReference>
<proteinExistence type="predicted"/>
<dbReference type="InterPro" id="IPR019302">
    <property type="entry name" value="CAP12/PCTIR_TIR_dom"/>
</dbReference>
<reference evidence="2" key="1">
    <citation type="submission" date="2019-08" db="EMBL/GenBank/DDBJ databases">
        <authorList>
            <person name="Kucharzyk K."/>
            <person name="Murdoch R.W."/>
            <person name="Higgins S."/>
            <person name="Loffler F."/>
        </authorList>
    </citation>
    <scope>NUCLEOTIDE SEQUENCE</scope>
</reference>
<evidence type="ECO:0000259" key="1">
    <source>
        <dbReference type="Pfam" id="PF10137"/>
    </source>
</evidence>
<evidence type="ECO:0000313" key="2">
    <source>
        <dbReference type="EMBL" id="MPN24728.1"/>
    </source>
</evidence>
<dbReference type="InterPro" id="IPR014571">
    <property type="entry name" value="UCP032620"/>
</dbReference>
<feature type="domain" description="CD-NTase-associated protein 12/Pycsar effector protein TIR" evidence="1">
    <location>
        <begin position="40"/>
        <end position="159"/>
    </location>
</feature>